<dbReference type="AlphaFoldDB" id="A0A7J6WT32"/>
<gene>
    <name evidence="2" type="ORF">FRX31_010210</name>
</gene>
<proteinExistence type="inferred from homology"/>
<comment type="caution">
    <text evidence="2">The sequence shown here is derived from an EMBL/GenBank/DDBJ whole genome shotgun (WGS) entry which is preliminary data.</text>
</comment>
<evidence type="ECO:0000256" key="1">
    <source>
        <dbReference type="ARBA" id="ARBA00007532"/>
    </source>
</evidence>
<evidence type="ECO:0000313" key="2">
    <source>
        <dbReference type="EMBL" id="KAF5200203.1"/>
    </source>
</evidence>
<dbReference type="GO" id="GO:0045252">
    <property type="term" value="C:oxoglutarate dehydrogenase complex"/>
    <property type="evidence" value="ECO:0007669"/>
    <property type="project" value="TreeGrafter"/>
</dbReference>
<dbReference type="Gene3D" id="3.50.50.60">
    <property type="entry name" value="FAD/NAD(P)-binding domain"/>
    <property type="match status" value="1"/>
</dbReference>
<accession>A0A7J6WT32</accession>
<dbReference type="PANTHER" id="PTHR22912">
    <property type="entry name" value="DISULFIDE OXIDOREDUCTASE"/>
    <property type="match status" value="1"/>
</dbReference>
<dbReference type="OrthoDB" id="361797at2759"/>
<dbReference type="InterPro" id="IPR036188">
    <property type="entry name" value="FAD/NAD-bd_sf"/>
</dbReference>
<dbReference type="InterPro" id="IPR050151">
    <property type="entry name" value="Class-I_Pyr_Nuc-Dis_Oxidored"/>
</dbReference>
<sequence>MQVLDKDGNLVPNLYCIGDANGKMMLAHAASAQGISVVEQVCGKDHVLNHLSIPAACFTHPEISMLPD</sequence>
<evidence type="ECO:0000313" key="3">
    <source>
        <dbReference type="Proteomes" id="UP000554482"/>
    </source>
</evidence>
<name>A0A7J6WT32_THATH</name>
<reference evidence="2 3" key="1">
    <citation type="submission" date="2020-06" db="EMBL/GenBank/DDBJ databases">
        <title>Transcriptomic and genomic resources for Thalictrum thalictroides and T. hernandezii: Facilitating candidate gene discovery in an emerging model plant lineage.</title>
        <authorList>
            <person name="Arias T."/>
            <person name="Riano-Pachon D.M."/>
            <person name="Di Stilio V.S."/>
        </authorList>
    </citation>
    <scope>NUCLEOTIDE SEQUENCE [LARGE SCALE GENOMIC DNA]</scope>
    <source>
        <strain evidence="3">cv. WT478/WT964</strain>
        <tissue evidence="2">Leaves</tissue>
    </source>
</reference>
<dbReference type="Proteomes" id="UP000554482">
    <property type="component" value="Unassembled WGS sequence"/>
</dbReference>
<comment type="similarity">
    <text evidence="1">Belongs to the class-I pyridine nucleotide-disulfide oxidoreductase family.</text>
</comment>
<organism evidence="2 3">
    <name type="scientific">Thalictrum thalictroides</name>
    <name type="common">Rue-anemone</name>
    <name type="synonym">Anemone thalictroides</name>
    <dbReference type="NCBI Taxonomy" id="46969"/>
    <lineage>
        <taxon>Eukaryota</taxon>
        <taxon>Viridiplantae</taxon>
        <taxon>Streptophyta</taxon>
        <taxon>Embryophyta</taxon>
        <taxon>Tracheophyta</taxon>
        <taxon>Spermatophyta</taxon>
        <taxon>Magnoliopsida</taxon>
        <taxon>Ranunculales</taxon>
        <taxon>Ranunculaceae</taxon>
        <taxon>Thalictroideae</taxon>
        <taxon>Thalictrum</taxon>
    </lineage>
</organism>
<dbReference type="SUPFAM" id="SSF51905">
    <property type="entry name" value="FAD/NAD(P)-binding domain"/>
    <property type="match status" value="1"/>
</dbReference>
<dbReference type="GO" id="GO:0050660">
    <property type="term" value="F:flavin adenine dinucleotide binding"/>
    <property type="evidence" value="ECO:0007669"/>
    <property type="project" value="TreeGrafter"/>
</dbReference>
<dbReference type="GO" id="GO:0004148">
    <property type="term" value="F:dihydrolipoyl dehydrogenase (NADH) activity"/>
    <property type="evidence" value="ECO:0007669"/>
    <property type="project" value="TreeGrafter"/>
</dbReference>
<dbReference type="GO" id="GO:0006103">
    <property type="term" value="P:2-oxoglutarate metabolic process"/>
    <property type="evidence" value="ECO:0007669"/>
    <property type="project" value="TreeGrafter"/>
</dbReference>
<dbReference type="PANTHER" id="PTHR22912:SF151">
    <property type="entry name" value="DIHYDROLIPOYL DEHYDROGENASE, MITOCHONDRIAL"/>
    <property type="match status" value="1"/>
</dbReference>
<dbReference type="GO" id="GO:0005739">
    <property type="term" value="C:mitochondrion"/>
    <property type="evidence" value="ECO:0007669"/>
    <property type="project" value="TreeGrafter"/>
</dbReference>
<dbReference type="EMBL" id="JABWDY010011055">
    <property type="protein sequence ID" value="KAF5200203.1"/>
    <property type="molecule type" value="Genomic_DNA"/>
</dbReference>
<keyword evidence="3" id="KW-1185">Reference proteome</keyword>
<protein>
    <submittedName>
        <fullName evidence="2">Dihydrolipoyl dehydrogenase 1 protein</fullName>
    </submittedName>
</protein>